<evidence type="ECO:0000313" key="3">
    <source>
        <dbReference type="Proteomes" id="UP000724874"/>
    </source>
</evidence>
<organism evidence="2 3">
    <name type="scientific">Gymnopilus junonius</name>
    <name type="common">Spectacular rustgill mushroom</name>
    <name type="synonym">Gymnopilus spectabilis subsp. junonius</name>
    <dbReference type="NCBI Taxonomy" id="109634"/>
    <lineage>
        <taxon>Eukaryota</taxon>
        <taxon>Fungi</taxon>
        <taxon>Dikarya</taxon>
        <taxon>Basidiomycota</taxon>
        <taxon>Agaricomycotina</taxon>
        <taxon>Agaricomycetes</taxon>
        <taxon>Agaricomycetidae</taxon>
        <taxon>Agaricales</taxon>
        <taxon>Agaricineae</taxon>
        <taxon>Hymenogastraceae</taxon>
        <taxon>Gymnopilus</taxon>
    </lineage>
</organism>
<dbReference type="OrthoDB" id="3205748at2759"/>
<reference evidence="2" key="1">
    <citation type="submission" date="2020-11" db="EMBL/GenBank/DDBJ databases">
        <authorList>
            <consortium name="DOE Joint Genome Institute"/>
            <person name="Ahrendt S."/>
            <person name="Riley R."/>
            <person name="Andreopoulos W."/>
            <person name="LaButti K."/>
            <person name="Pangilinan J."/>
            <person name="Ruiz-duenas F.J."/>
            <person name="Barrasa J.M."/>
            <person name="Sanchez-Garcia M."/>
            <person name="Camarero S."/>
            <person name="Miyauchi S."/>
            <person name="Serrano A."/>
            <person name="Linde D."/>
            <person name="Babiker R."/>
            <person name="Drula E."/>
            <person name="Ayuso-Fernandez I."/>
            <person name="Pacheco R."/>
            <person name="Padilla G."/>
            <person name="Ferreira P."/>
            <person name="Barriuso J."/>
            <person name="Kellner H."/>
            <person name="Castanera R."/>
            <person name="Alfaro M."/>
            <person name="Ramirez L."/>
            <person name="Pisabarro A.G."/>
            <person name="Kuo A."/>
            <person name="Tritt A."/>
            <person name="Lipzen A."/>
            <person name="He G."/>
            <person name="Yan M."/>
            <person name="Ng V."/>
            <person name="Cullen D."/>
            <person name="Martin F."/>
            <person name="Rosso M.-N."/>
            <person name="Henrissat B."/>
            <person name="Hibbett D."/>
            <person name="Martinez A.T."/>
            <person name="Grigoriev I.V."/>
        </authorList>
    </citation>
    <scope>NUCLEOTIDE SEQUENCE</scope>
    <source>
        <strain evidence="2">AH 44721</strain>
    </source>
</reference>
<dbReference type="AlphaFoldDB" id="A0A9P5NNJ0"/>
<keyword evidence="3" id="KW-1185">Reference proteome</keyword>
<dbReference type="EMBL" id="JADNYJ010000059">
    <property type="protein sequence ID" value="KAF8896787.1"/>
    <property type="molecule type" value="Genomic_DNA"/>
</dbReference>
<name>A0A9P5NNJ0_GYMJU</name>
<comment type="caution">
    <text evidence="2">The sequence shown here is derived from an EMBL/GenBank/DDBJ whole genome shotgun (WGS) entry which is preliminary data.</text>
</comment>
<sequence>MPFWKHRTLKAVDDSGCQVEDVAGDNGIDSDDDLEDDEEDEAEDLDWVGNVVDLEDGCTFEEAMNEELDFIMDFLAGLRFQVQFRDHRMLAALKRKGRGFRNLGAACLGKEKRLKSQADGTLSTWDKSMIASMFYQARPSQSDAET</sequence>
<feature type="region of interest" description="Disordered" evidence="1">
    <location>
        <begin position="21"/>
        <end position="42"/>
    </location>
</feature>
<evidence type="ECO:0000313" key="2">
    <source>
        <dbReference type="EMBL" id="KAF8896787.1"/>
    </source>
</evidence>
<proteinExistence type="predicted"/>
<feature type="compositionally biased region" description="Acidic residues" evidence="1">
    <location>
        <begin position="28"/>
        <end position="42"/>
    </location>
</feature>
<gene>
    <name evidence="2" type="ORF">CPB84DRAFT_1848149</name>
</gene>
<dbReference type="Proteomes" id="UP000724874">
    <property type="component" value="Unassembled WGS sequence"/>
</dbReference>
<protein>
    <submittedName>
        <fullName evidence="2">Uncharacterized protein</fullName>
    </submittedName>
</protein>
<evidence type="ECO:0000256" key="1">
    <source>
        <dbReference type="SAM" id="MobiDB-lite"/>
    </source>
</evidence>
<accession>A0A9P5NNJ0</accession>